<accession>Q5C2S0</accession>
<name>Q5C2S0_SCHJA</name>
<organism evidence="1">
    <name type="scientific">Schistosoma japonicum</name>
    <name type="common">Blood fluke</name>
    <dbReference type="NCBI Taxonomy" id="6182"/>
    <lineage>
        <taxon>Eukaryota</taxon>
        <taxon>Metazoa</taxon>
        <taxon>Spiralia</taxon>
        <taxon>Lophotrochozoa</taxon>
        <taxon>Platyhelminthes</taxon>
        <taxon>Trematoda</taxon>
        <taxon>Digenea</taxon>
        <taxon>Strigeidida</taxon>
        <taxon>Schistosomatoidea</taxon>
        <taxon>Schistosomatidae</taxon>
        <taxon>Schistosoma</taxon>
    </lineage>
</organism>
<sequence length="147" mass="17240">MCLYSMDSEIRKPVKSQQQQQQPQQQQVNNERLRTSLGTLNSLISATPNWTNDAVIGEHLWNETTSTETCYVDESECTKSGVKRKCSVCHIICHVNCLPLVQVSCRPTFREAYIHDYRNERTYTTHHWVRRRKQIKSVNIVESHYNQ</sequence>
<dbReference type="CDD" id="cd20802">
    <property type="entry name" value="C1_DGK_typeIV_rpt1"/>
    <property type="match status" value="1"/>
</dbReference>
<dbReference type="InterPro" id="IPR046349">
    <property type="entry name" value="C1-like_sf"/>
</dbReference>
<feature type="non-terminal residue" evidence="1">
    <location>
        <position position="147"/>
    </location>
</feature>
<dbReference type="EMBL" id="AY810166">
    <property type="protein sequence ID" value="AAX26055.2"/>
    <property type="molecule type" value="mRNA"/>
</dbReference>
<dbReference type="AlphaFoldDB" id="Q5C2S0"/>
<evidence type="ECO:0000313" key="1">
    <source>
        <dbReference type="EMBL" id="AAX26055.2"/>
    </source>
</evidence>
<proteinExistence type="evidence at transcript level"/>
<reference evidence="1" key="1">
    <citation type="journal article" date="2006" name="PLoS Pathog.">
        <title>New perspectives on host-parasite interplay by comparative transcriptomic and proteomic analyses of Schistosoma japonicum.</title>
        <authorList>
            <person name="Liu F."/>
            <person name="Lu J."/>
            <person name="Hu W."/>
            <person name="Wang S.Y."/>
            <person name="Cui S.J."/>
            <person name="Chi M."/>
            <person name="Yan Q."/>
            <person name="Wang X.R."/>
            <person name="Song H.D."/>
            <person name="Xu X.N."/>
            <person name="Wang J.J."/>
            <person name="Zhang X.L."/>
            <person name="Zhang X."/>
            <person name="Wang Z.Q."/>
            <person name="Xue C.L."/>
            <person name="Brindley P.J."/>
            <person name="McManus D.P."/>
            <person name="Yang P.Y."/>
            <person name="Feng Z."/>
            <person name="Chen Z."/>
            <person name="Han Z.G."/>
        </authorList>
    </citation>
    <scope>NUCLEOTIDE SEQUENCE</scope>
</reference>
<protein>
    <submittedName>
        <fullName evidence="1">SJCHGC04401 protein</fullName>
    </submittedName>
</protein>
<dbReference type="SUPFAM" id="SSF57889">
    <property type="entry name" value="Cysteine-rich domain"/>
    <property type="match status" value="1"/>
</dbReference>